<proteinExistence type="predicted"/>
<sequence length="90" mass="10019">MSELQEEVQRLAAKALADFNDRAQGRLDFSEESLQVVEEMLAEASEYRDDLPSEAVEGLVTRLGCYTWKSVASSLEARIHGSKNEISPCL</sequence>
<dbReference type="RefSeq" id="WP_276267734.1">
    <property type="nucleotide sequence ID" value="NZ_JARJLM010000522.1"/>
</dbReference>
<name>A0ABT6AY66_9BURK</name>
<gene>
    <name evidence="1" type="ORF">P3W85_32175</name>
</gene>
<evidence type="ECO:0000313" key="1">
    <source>
        <dbReference type="EMBL" id="MDF3837572.1"/>
    </source>
</evidence>
<dbReference type="Proteomes" id="UP001216674">
    <property type="component" value="Unassembled WGS sequence"/>
</dbReference>
<organism evidence="1 2">
    <name type="scientific">Cupriavidus basilensis</name>
    <dbReference type="NCBI Taxonomy" id="68895"/>
    <lineage>
        <taxon>Bacteria</taxon>
        <taxon>Pseudomonadati</taxon>
        <taxon>Pseudomonadota</taxon>
        <taxon>Betaproteobacteria</taxon>
        <taxon>Burkholderiales</taxon>
        <taxon>Burkholderiaceae</taxon>
        <taxon>Cupriavidus</taxon>
    </lineage>
</organism>
<comment type="caution">
    <text evidence="1">The sequence shown here is derived from an EMBL/GenBank/DDBJ whole genome shotgun (WGS) entry which is preliminary data.</text>
</comment>
<evidence type="ECO:0000313" key="2">
    <source>
        <dbReference type="Proteomes" id="UP001216674"/>
    </source>
</evidence>
<dbReference type="EMBL" id="JARJLM010000522">
    <property type="protein sequence ID" value="MDF3837572.1"/>
    <property type="molecule type" value="Genomic_DNA"/>
</dbReference>
<reference evidence="1 2" key="1">
    <citation type="submission" date="2023-03" db="EMBL/GenBank/DDBJ databases">
        <title>Draft assemblies of triclosan tolerant bacteria isolated from returned activated sludge.</title>
        <authorList>
            <person name="Van Hamelsveld S."/>
        </authorList>
    </citation>
    <scope>NUCLEOTIDE SEQUENCE [LARGE SCALE GENOMIC DNA]</scope>
    <source>
        <strain evidence="1 2">GW210010_S58</strain>
    </source>
</reference>
<accession>A0ABT6AY66</accession>
<keyword evidence="2" id="KW-1185">Reference proteome</keyword>
<protein>
    <submittedName>
        <fullName evidence="1">Uncharacterized protein</fullName>
    </submittedName>
</protein>